<dbReference type="Pfam" id="PF13385">
    <property type="entry name" value="Laminin_G_3"/>
    <property type="match status" value="1"/>
</dbReference>
<organism evidence="1">
    <name type="scientific">Virus NIOZ-UU157</name>
    <dbReference type="NCBI Taxonomy" id="2763269"/>
    <lineage>
        <taxon>Viruses</taxon>
    </lineage>
</organism>
<dbReference type="InterPro" id="IPR013320">
    <property type="entry name" value="ConA-like_dom_sf"/>
</dbReference>
<accession>A0A7S9STF0</accession>
<proteinExistence type="predicted"/>
<dbReference type="SUPFAM" id="SSF49899">
    <property type="entry name" value="Concanavalin A-like lectins/glucanases"/>
    <property type="match status" value="1"/>
</dbReference>
<sequence>MAPLINTMSGYSGQRCITTMDGVNDYLELGHATDLEFSQTHITNTGFTITAWIYLPGIGLETQSTPWINIGRSGTNNYYGIQCNLSSGRPQVHVMGLNSGVAGAGGNNRRSVRSNTQLTRKVWNFVAWVVKGFTPTDFALNTKIYVNGVSQVLTFSGTNPNLTVNYSGDSFIGNSGASTPGYIIQANLGDITVHAKELSSSVISDVLASKNDGIDWMVPVGAYTAADALTLKSWWQMGSPTGPATYPVIYDEMLLAGGTGYNATMINMTSSDIVEGIAWG</sequence>
<gene>
    <name evidence="1" type="ORF">NIOZUU157_00056</name>
</gene>
<protein>
    <submittedName>
        <fullName evidence="1">Uncharacterized protein</fullName>
    </submittedName>
</protein>
<dbReference type="EMBL" id="MW030541">
    <property type="protein sequence ID" value="QPI16174.1"/>
    <property type="molecule type" value="Genomic_DNA"/>
</dbReference>
<dbReference type="Gene3D" id="2.60.120.200">
    <property type="match status" value="1"/>
</dbReference>
<evidence type="ECO:0000313" key="1">
    <source>
        <dbReference type="EMBL" id="QPI16174.1"/>
    </source>
</evidence>
<name>A0A7S9STF0_9VIRU</name>
<reference evidence="1" key="1">
    <citation type="submission" date="2020-08" db="EMBL/GenBank/DDBJ databases">
        <title>Bridging the membrane lipid divide: bacteria of the FCB group superphylum have the potential to synthesize archaeal ether lipids.</title>
        <authorList>
            <person name="Villanueva L."/>
            <person name="von Meijenfeldt F.A.B."/>
            <person name="Westbye A.B."/>
            <person name="Yadav S."/>
            <person name="Hopmans E.C."/>
            <person name="Dutilh B.E."/>
            <person name="Sinninghe Damste J.S."/>
        </authorList>
    </citation>
    <scope>NUCLEOTIDE SEQUENCE</scope>
    <source>
        <strain evidence="1">NIOZ-UU157</strain>
    </source>
</reference>